<dbReference type="OrthoDB" id="6132759at2759"/>
<feature type="transmembrane region" description="Helical" evidence="8">
    <location>
        <begin position="427"/>
        <end position="448"/>
    </location>
</feature>
<name>A0A6A6XRK2_9PLEO</name>
<feature type="transmembrane region" description="Helical" evidence="8">
    <location>
        <begin position="253"/>
        <end position="275"/>
    </location>
</feature>
<evidence type="ECO:0000256" key="7">
    <source>
        <dbReference type="SAM" id="MobiDB-lite"/>
    </source>
</evidence>
<evidence type="ECO:0000256" key="3">
    <source>
        <dbReference type="ARBA" id="ARBA00022692"/>
    </source>
</evidence>
<protein>
    <recommendedName>
        <fullName evidence="11">Na+/solute symporter</fullName>
    </recommendedName>
</protein>
<dbReference type="InterPro" id="IPR031155">
    <property type="entry name" value="DUR"/>
</dbReference>
<proteinExistence type="inferred from homology"/>
<feature type="transmembrane region" description="Helical" evidence="8">
    <location>
        <begin position="131"/>
        <end position="153"/>
    </location>
</feature>
<feature type="transmembrane region" description="Helical" evidence="8">
    <location>
        <begin position="355"/>
        <end position="380"/>
    </location>
</feature>
<feature type="region of interest" description="Disordered" evidence="7">
    <location>
        <begin position="553"/>
        <end position="577"/>
    </location>
</feature>
<evidence type="ECO:0000256" key="1">
    <source>
        <dbReference type="ARBA" id="ARBA00004141"/>
    </source>
</evidence>
<feature type="transmembrane region" description="Helical" evidence="8">
    <location>
        <begin position="191"/>
        <end position="210"/>
    </location>
</feature>
<dbReference type="InterPro" id="IPR001734">
    <property type="entry name" value="Na/solute_symporter"/>
</dbReference>
<reference evidence="9" key="1">
    <citation type="journal article" date="2020" name="Stud. Mycol.">
        <title>101 Dothideomycetes genomes: a test case for predicting lifestyles and emergence of pathogens.</title>
        <authorList>
            <person name="Haridas S."/>
            <person name="Albert R."/>
            <person name="Binder M."/>
            <person name="Bloem J."/>
            <person name="Labutti K."/>
            <person name="Salamov A."/>
            <person name="Andreopoulos B."/>
            <person name="Baker S."/>
            <person name="Barry K."/>
            <person name="Bills G."/>
            <person name="Bluhm B."/>
            <person name="Cannon C."/>
            <person name="Castanera R."/>
            <person name="Culley D."/>
            <person name="Daum C."/>
            <person name="Ezra D."/>
            <person name="Gonzalez J."/>
            <person name="Henrissat B."/>
            <person name="Kuo A."/>
            <person name="Liang C."/>
            <person name="Lipzen A."/>
            <person name="Lutzoni F."/>
            <person name="Magnuson J."/>
            <person name="Mondo S."/>
            <person name="Nolan M."/>
            <person name="Ohm R."/>
            <person name="Pangilinan J."/>
            <person name="Park H.-J."/>
            <person name="Ramirez L."/>
            <person name="Alfaro M."/>
            <person name="Sun H."/>
            <person name="Tritt A."/>
            <person name="Yoshinaga Y."/>
            <person name="Zwiers L.-H."/>
            <person name="Turgeon B."/>
            <person name="Goodwin S."/>
            <person name="Spatafora J."/>
            <person name="Crous P."/>
            <person name="Grigoriev I."/>
        </authorList>
    </citation>
    <scope>NUCLEOTIDE SEQUENCE</scope>
    <source>
        <strain evidence="9">CBS 109.77</strain>
    </source>
</reference>
<organism evidence="9 10">
    <name type="scientific">Melanomma pulvis-pyrius CBS 109.77</name>
    <dbReference type="NCBI Taxonomy" id="1314802"/>
    <lineage>
        <taxon>Eukaryota</taxon>
        <taxon>Fungi</taxon>
        <taxon>Dikarya</taxon>
        <taxon>Ascomycota</taxon>
        <taxon>Pezizomycotina</taxon>
        <taxon>Dothideomycetes</taxon>
        <taxon>Pleosporomycetidae</taxon>
        <taxon>Pleosporales</taxon>
        <taxon>Melanommataceae</taxon>
        <taxon>Melanomma</taxon>
    </lineage>
</organism>
<dbReference type="AlphaFoldDB" id="A0A6A6XRK2"/>
<feature type="transmembrane region" description="Helical" evidence="8">
    <location>
        <begin position="12"/>
        <end position="31"/>
    </location>
</feature>
<gene>
    <name evidence="9" type="ORF">K505DRAFT_231849</name>
</gene>
<evidence type="ECO:0000256" key="2">
    <source>
        <dbReference type="ARBA" id="ARBA00006434"/>
    </source>
</evidence>
<dbReference type="CDD" id="cd11476">
    <property type="entry name" value="SLC5sbd_DUR3"/>
    <property type="match status" value="1"/>
</dbReference>
<dbReference type="GO" id="GO:0005886">
    <property type="term" value="C:plasma membrane"/>
    <property type="evidence" value="ECO:0007669"/>
    <property type="project" value="TreeGrafter"/>
</dbReference>
<keyword evidence="4 8" id="KW-1133">Transmembrane helix</keyword>
<feature type="transmembrane region" description="Helical" evidence="8">
    <location>
        <begin position="51"/>
        <end position="71"/>
    </location>
</feature>
<feature type="transmembrane region" description="Helical" evidence="8">
    <location>
        <begin position="494"/>
        <end position="515"/>
    </location>
</feature>
<feature type="transmembrane region" description="Helical" evidence="8">
    <location>
        <begin position="401"/>
        <end position="421"/>
    </location>
</feature>
<keyword evidence="10" id="KW-1185">Reference proteome</keyword>
<dbReference type="InterPro" id="IPR038377">
    <property type="entry name" value="Na/Glc_symporter_sf"/>
</dbReference>
<feature type="transmembrane region" description="Helical" evidence="8">
    <location>
        <begin position="165"/>
        <end position="184"/>
    </location>
</feature>
<comment type="subcellular location">
    <subcellularLocation>
        <location evidence="1">Membrane</location>
        <topology evidence="1">Multi-pass membrane protein</topology>
    </subcellularLocation>
</comment>
<dbReference type="Pfam" id="PF00474">
    <property type="entry name" value="SSF"/>
    <property type="match status" value="1"/>
</dbReference>
<accession>A0A6A6XRK2</accession>
<dbReference type="PANTHER" id="PTHR46154">
    <property type="match status" value="1"/>
</dbReference>
<dbReference type="Proteomes" id="UP000799757">
    <property type="component" value="Unassembled WGS sequence"/>
</dbReference>
<evidence type="ECO:0000313" key="9">
    <source>
        <dbReference type="EMBL" id="KAF2799062.1"/>
    </source>
</evidence>
<feature type="transmembrane region" description="Helical" evidence="8">
    <location>
        <begin position="605"/>
        <end position="624"/>
    </location>
</feature>
<feature type="compositionally biased region" description="Low complexity" evidence="7">
    <location>
        <begin position="553"/>
        <end position="565"/>
    </location>
</feature>
<dbReference type="Gene3D" id="1.20.1730.10">
    <property type="entry name" value="Sodium/glucose cotransporter"/>
    <property type="match status" value="1"/>
</dbReference>
<comment type="similarity">
    <text evidence="2 6">Belongs to the sodium:solute symporter (SSF) (TC 2.A.21) family.</text>
</comment>
<feature type="transmembrane region" description="Helical" evidence="8">
    <location>
        <begin position="83"/>
        <end position="110"/>
    </location>
</feature>
<feature type="transmembrane region" description="Helical" evidence="8">
    <location>
        <begin position="455"/>
        <end position="474"/>
    </location>
</feature>
<evidence type="ECO:0000256" key="5">
    <source>
        <dbReference type="ARBA" id="ARBA00023136"/>
    </source>
</evidence>
<sequence length="679" mass="74145">MAEFTLLSQGVGYGVVIGLGAFFAIIILLAVKIQKDYLSEDSGKSEMFLVANRTVGTGLTCSAVFSSWMWINETVFSCIMCYYYGIAAPMWFGTGLSFQIAVMALLGVLVKIRAPNAHTSLEIVRRRYASFGHIVFIVLNLINNILGCATMIVTGSQLVNGITGVHIAAATILIPFGVVIYTAVGGLKATFLTDFLHTAIALILIIYFTISVLTNEHVGGLDGLYDKLQATAGDHYIKGNFEGSLITFKSKGAILFGIVLKFGNLALVVMDTAFWQKSFASEVRSTVPGYNLAALAIFAIPWALGTVIGLSARVLEKTPGFVTYPDGFTAHQVGAGFVFPYTIHSLLGPGATAGFLLLLFMSVTSTVSSSMIAVSSILSFDIYRTYVNPRATDRQIVTASHLGVLFHGVFITGITLALNYGGADLTWLAYCMPILTSPGIFPMIFTLFWSRQSKIAAIASPILGMLFGIIVWLSTSKSIYHAVDITTTGMLAPAVYGGIASLFSPILFSVLISYFGPKELFDWNEFLRIDLVGDHLNEKIVGHGTKPAIATHTSSTDVVTSPDTTRPNSESKEPTKISSTNFDDNVLIHPFDASTLAYLNHWYKIAWAFLIGIVLITFLLWPIPLYRDWVFTKPFFRGWVVFAIIWQFFALGAVVVYPVYDGWSEISRSVRGILKNRRL</sequence>
<dbReference type="EMBL" id="MU001771">
    <property type="protein sequence ID" value="KAF2799062.1"/>
    <property type="molecule type" value="Genomic_DNA"/>
</dbReference>
<evidence type="ECO:0000256" key="6">
    <source>
        <dbReference type="RuleBase" id="RU362091"/>
    </source>
</evidence>
<evidence type="ECO:0008006" key="11">
    <source>
        <dbReference type="Google" id="ProtNLM"/>
    </source>
</evidence>
<dbReference type="PROSITE" id="PS50283">
    <property type="entry name" value="NA_SOLUT_SYMP_3"/>
    <property type="match status" value="1"/>
</dbReference>
<feature type="transmembrane region" description="Helical" evidence="8">
    <location>
        <begin position="287"/>
        <end position="312"/>
    </location>
</feature>
<feature type="transmembrane region" description="Helical" evidence="8">
    <location>
        <begin position="636"/>
        <end position="660"/>
    </location>
</feature>
<evidence type="ECO:0000313" key="10">
    <source>
        <dbReference type="Proteomes" id="UP000799757"/>
    </source>
</evidence>
<keyword evidence="5 8" id="KW-0472">Membrane</keyword>
<keyword evidence="3 8" id="KW-0812">Transmembrane</keyword>
<dbReference type="GO" id="GO:0015204">
    <property type="term" value="F:urea transmembrane transporter activity"/>
    <property type="evidence" value="ECO:0007669"/>
    <property type="project" value="InterPro"/>
</dbReference>
<dbReference type="PANTHER" id="PTHR46154:SF3">
    <property type="entry name" value="DUR32P"/>
    <property type="match status" value="1"/>
</dbReference>
<evidence type="ECO:0000256" key="8">
    <source>
        <dbReference type="SAM" id="Phobius"/>
    </source>
</evidence>
<evidence type="ECO:0000256" key="4">
    <source>
        <dbReference type="ARBA" id="ARBA00022989"/>
    </source>
</evidence>